<proteinExistence type="predicted"/>
<dbReference type="Pfam" id="PF03992">
    <property type="entry name" value="ABM"/>
    <property type="match status" value="1"/>
</dbReference>
<dbReference type="AlphaFoldDB" id="A0A143YTG7"/>
<dbReference type="InterPro" id="IPR011008">
    <property type="entry name" value="Dimeric_a/b-barrel"/>
</dbReference>
<organism evidence="2 3">
    <name type="scientific">Trichococcus palustris</name>
    <dbReference type="NCBI Taxonomy" id="140314"/>
    <lineage>
        <taxon>Bacteria</taxon>
        <taxon>Bacillati</taxon>
        <taxon>Bacillota</taxon>
        <taxon>Bacilli</taxon>
        <taxon>Lactobacillales</taxon>
        <taxon>Carnobacteriaceae</taxon>
        <taxon>Trichococcus</taxon>
    </lineage>
</organism>
<reference evidence="2 3" key="1">
    <citation type="submission" date="2016-02" db="EMBL/GenBank/DDBJ databases">
        <authorList>
            <person name="Wen L."/>
            <person name="He K."/>
            <person name="Yang H."/>
        </authorList>
    </citation>
    <scope>NUCLEOTIDE SEQUENCE [LARGE SCALE GENOMIC DNA]</scope>
    <source>
        <strain evidence="2">Trichococcus palustris</strain>
    </source>
</reference>
<evidence type="ECO:0000259" key="1">
    <source>
        <dbReference type="Pfam" id="PF03992"/>
    </source>
</evidence>
<keyword evidence="2" id="KW-0503">Monooxygenase</keyword>
<dbReference type="EMBL" id="FJNE01000007">
    <property type="protein sequence ID" value="CZQ98272.1"/>
    <property type="molecule type" value="Genomic_DNA"/>
</dbReference>
<keyword evidence="3" id="KW-1185">Reference proteome</keyword>
<dbReference type="RefSeq" id="WP_087033800.1">
    <property type="nucleotide sequence ID" value="NZ_FJNE01000007.1"/>
</dbReference>
<keyword evidence="2" id="KW-0560">Oxidoreductase</keyword>
<dbReference type="STRING" id="140314.SAMN04488076_11078"/>
<dbReference type="InterPro" id="IPR007138">
    <property type="entry name" value="ABM_dom"/>
</dbReference>
<dbReference type="Gene3D" id="3.30.70.100">
    <property type="match status" value="1"/>
</dbReference>
<dbReference type="GO" id="GO:0004497">
    <property type="term" value="F:monooxygenase activity"/>
    <property type="evidence" value="ECO:0007669"/>
    <property type="project" value="UniProtKB-KW"/>
</dbReference>
<name>A0A143YTG7_9LACT</name>
<dbReference type="OrthoDB" id="2082794at2"/>
<dbReference type="SUPFAM" id="SSF54909">
    <property type="entry name" value="Dimeric alpha+beta barrel"/>
    <property type="match status" value="1"/>
</dbReference>
<dbReference type="Proteomes" id="UP000242754">
    <property type="component" value="Unassembled WGS sequence"/>
</dbReference>
<accession>A0A143YTG7</accession>
<evidence type="ECO:0000313" key="2">
    <source>
        <dbReference type="EMBL" id="CZQ98272.1"/>
    </source>
</evidence>
<evidence type="ECO:0000313" key="3">
    <source>
        <dbReference type="Proteomes" id="UP000242754"/>
    </source>
</evidence>
<feature type="domain" description="ABM" evidence="1">
    <location>
        <begin position="11"/>
        <end position="70"/>
    </location>
</feature>
<sequence>MFEHISWIFEVTLNSKDLSGLKELMNEMVDATKENEPGTLAYEWTVSEDGTICHIYECYASDEATLAHLAMFKEKYAARLMTFGDATNFVVYGAPNAAVIEALDGFGADYRAPIGGFRR</sequence>
<gene>
    <name evidence="2" type="ORF">Tpal_2242</name>
</gene>
<protein>
    <submittedName>
        <fullName evidence="2">Antibiotic biosynthesis monooxygenase</fullName>
    </submittedName>
</protein>